<dbReference type="EMBL" id="VEPZ02001277">
    <property type="protein sequence ID" value="KAE8682906.1"/>
    <property type="molecule type" value="Genomic_DNA"/>
</dbReference>
<dbReference type="AlphaFoldDB" id="A0A6A2YU42"/>
<dbReference type="InterPro" id="IPR051504">
    <property type="entry name" value="Plant_metabolite_acyltrans"/>
</dbReference>
<dbReference type="Proteomes" id="UP000436088">
    <property type="component" value="Unassembled WGS sequence"/>
</dbReference>
<organism evidence="5 6">
    <name type="scientific">Hibiscus syriacus</name>
    <name type="common">Rose of Sharon</name>
    <dbReference type="NCBI Taxonomy" id="106335"/>
    <lineage>
        <taxon>Eukaryota</taxon>
        <taxon>Viridiplantae</taxon>
        <taxon>Streptophyta</taxon>
        <taxon>Embryophyta</taxon>
        <taxon>Tracheophyta</taxon>
        <taxon>Spermatophyta</taxon>
        <taxon>Magnoliopsida</taxon>
        <taxon>eudicotyledons</taxon>
        <taxon>Gunneridae</taxon>
        <taxon>Pentapetalae</taxon>
        <taxon>rosids</taxon>
        <taxon>malvids</taxon>
        <taxon>Malvales</taxon>
        <taxon>Malvaceae</taxon>
        <taxon>Malvoideae</taxon>
        <taxon>Hibiscus</taxon>
    </lineage>
</organism>
<dbReference type="Pfam" id="PF24930">
    <property type="entry name" value="DUF7750"/>
    <property type="match status" value="1"/>
</dbReference>
<dbReference type="InterPro" id="IPR056652">
    <property type="entry name" value="DUF7750"/>
</dbReference>
<evidence type="ECO:0000256" key="3">
    <source>
        <dbReference type="SAM" id="MobiDB-lite"/>
    </source>
</evidence>
<feature type="compositionally biased region" description="Basic and acidic residues" evidence="3">
    <location>
        <begin position="19"/>
        <end position="39"/>
    </location>
</feature>
<protein>
    <recommendedName>
        <fullName evidence="4">DUF7750 domain-containing protein</fullName>
    </recommendedName>
</protein>
<keyword evidence="1" id="KW-0808">Transferase</keyword>
<gene>
    <name evidence="5" type="ORF">F3Y22_tig00111234pilonHSYRG00167</name>
</gene>
<keyword evidence="6" id="KW-1185">Reference proteome</keyword>
<dbReference type="PANTHER" id="PTHR31625">
    <property type="match status" value="1"/>
</dbReference>
<evidence type="ECO:0000256" key="2">
    <source>
        <dbReference type="ARBA" id="ARBA00023315"/>
    </source>
</evidence>
<evidence type="ECO:0000313" key="5">
    <source>
        <dbReference type="EMBL" id="KAE8682906.1"/>
    </source>
</evidence>
<feature type="compositionally biased region" description="Polar residues" evidence="3">
    <location>
        <begin position="7"/>
        <end position="18"/>
    </location>
</feature>
<dbReference type="Pfam" id="PF02458">
    <property type="entry name" value="Transferase"/>
    <property type="match status" value="1"/>
</dbReference>
<name>A0A6A2YU42_HIBSY</name>
<evidence type="ECO:0000259" key="4">
    <source>
        <dbReference type="Pfam" id="PF24930"/>
    </source>
</evidence>
<dbReference type="Gene3D" id="3.30.559.10">
    <property type="entry name" value="Chloramphenicol acetyltransferase-like domain"/>
    <property type="match status" value="2"/>
</dbReference>
<feature type="region of interest" description="Disordered" evidence="3">
    <location>
        <begin position="1"/>
        <end position="42"/>
    </location>
</feature>
<sequence length="557" mass="61922">MLEDGGTSASIHQQSGQDSLKDLSAETKPFEGELVKEESVPEDGEIGQVLQTAQVDINMLDVTMPGTLKEAEKQKLNFINTSTKLMAISPESSMKLLEDASHVSPPPSSVPTTTLPLTFSDRIFLGFPGSWMQYLFFYYFQYPTSHFMETTLPKLKASLSLTLQHFFPFAGNLVFPPLPQMPYILYTEGDSVSFIVYESSEDFNHFIGDHARHAQDFQPLFPKSPPEVESKSSGCTQKPNMAIQVAVFPDVGISIGVGFSHVLGDGRTDAHFMKSWAAIHKSQGDLTCFTNCFPTFDRDLVNDPSGRASGLFMKNERVFQGSSSTSSVFFNNVRVTCKIKRSQVELLKSWVKKTCMEVYGSEPIRMSTFVVTCAYTWVCLTKLQQIGTHQNPSPDDFDAVSYFHFPVDCRGHLKLPETYFGNCVLLRMTAAKKSELLGENGILVAATVIGREIMEFQEQPFKDAETSWAKVVEIIKMIKDSIFVTSSPKFGVYTSDFGWGRPKKIEFGNIASFGSVSSFSISENSEEEGGVEFGIALPPHESDSFNTIFHRGLLKLS</sequence>
<feature type="domain" description="DUF7750" evidence="4">
    <location>
        <begin position="47"/>
        <end position="75"/>
    </location>
</feature>
<reference evidence="5" key="1">
    <citation type="submission" date="2019-09" db="EMBL/GenBank/DDBJ databases">
        <title>Draft genome information of white flower Hibiscus syriacus.</title>
        <authorList>
            <person name="Kim Y.-M."/>
        </authorList>
    </citation>
    <scope>NUCLEOTIDE SEQUENCE [LARGE SCALE GENOMIC DNA]</scope>
    <source>
        <strain evidence="5">YM2019G1</strain>
    </source>
</reference>
<evidence type="ECO:0000313" key="6">
    <source>
        <dbReference type="Proteomes" id="UP000436088"/>
    </source>
</evidence>
<keyword evidence="2" id="KW-0012">Acyltransferase</keyword>
<proteinExistence type="predicted"/>
<dbReference type="GO" id="GO:0016747">
    <property type="term" value="F:acyltransferase activity, transferring groups other than amino-acyl groups"/>
    <property type="evidence" value="ECO:0007669"/>
    <property type="project" value="UniProtKB-ARBA"/>
</dbReference>
<dbReference type="InterPro" id="IPR023213">
    <property type="entry name" value="CAT-like_dom_sf"/>
</dbReference>
<evidence type="ECO:0000256" key="1">
    <source>
        <dbReference type="ARBA" id="ARBA00022679"/>
    </source>
</evidence>
<accession>A0A6A2YU42</accession>
<comment type="caution">
    <text evidence="5">The sequence shown here is derived from an EMBL/GenBank/DDBJ whole genome shotgun (WGS) entry which is preliminary data.</text>
</comment>